<protein>
    <submittedName>
        <fullName evidence="2">Putative quinone oxidoreductase, YhdH/YhfP family</fullName>
    </submittedName>
</protein>
<dbReference type="InterPro" id="IPR011032">
    <property type="entry name" value="GroES-like_sf"/>
</dbReference>
<dbReference type="NCBIfam" id="TIGR02823">
    <property type="entry name" value="oxido_YhdH"/>
    <property type="match status" value="1"/>
</dbReference>
<keyword evidence="3" id="KW-1185">Reference proteome</keyword>
<name>I4CD12_DESTA</name>
<dbReference type="STRING" id="706587.Desti_4838"/>
<feature type="domain" description="Enoyl reductase (ER)" evidence="1">
    <location>
        <begin position="13"/>
        <end position="329"/>
    </location>
</feature>
<evidence type="ECO:0000313" key="3">
    <source>
        <dbReference type="Proteomes" id="UP000006055"/>
    </source>
</evidence>
<dbReference type="PANTHER" id="PTHR43677:SF1">
    <property type="entry name" value="ACRYLYL-COA REDUCTASE ACUI-RELATED"/>
    <property type="match status" value="1"/>
</dbReference>
<sequence length="333" mass="35382">MNQETFRALLVTESSENLFTREIVDRSVSELPAGDVLIRVRYSSLNYKDALSSIGNRGVTRQYPHTPGVDAAGIVETSAVKEFSAGDEVIVTGFDLGMNTSGGFGQYVRVPAEWVVRKSPNLSLRESMIYGTAGFAAGLSVFKLLGNGVSADQGTVLVTGAPGGVGSIALSILAKTGFQVAAVNGKQDAREYLMELGAKEVLSIEDATDTSEKPLLKARWAGVIDTVGGPILSTALRSTHYGGTVTSCGNAASPVLSLTVYPFILRGVSLLGIDSVNCPKGLRLEIWNRFAGEWKLPQLEKIATEVSLENLGERIDMILQGKQIGRTVVNLGS</sequence>
<gene>
    <name evidence="2" type="ordered locus">Desti_4838</name>
</gene>
<dbReference type="Gene3D" id="3.40.50.720">
    <property type="entry name" value="NAD(P)-binding Rossmann-like Domain"/>
    <property type="match status" value="1"/>
</dbReference>
<evidence type="ECO:0000259" key="1">
    <source>
        <dbReference type="SMART" id="SM00829"/>
    </source>
</evidence>
<dbReference type="eggNOG" id="COG0604">
    <property type="taxonomic scope" value="Bacteria"/>
</dbReference>
<accession>I4CD12</accession>
<dbReference type="InterPro" id="IPR013154">
    <property type="entry name" value="ADH-like_N"/>
</dbReference>
<dbReference type="AlphaFoldDB" id="I4CD12"/>
<dbReference type="Pfam" id="PF00107">
    <property type="entry name" value="ADH_zinc_N"/>
    <property type="match status" value="1"/>
</dbReference>
<evidence type="ECO:0000313" key="2">
    <source>
        <dbReference type="EMBL" id="AFM27453.1"/>
    </source>
</evidence>
<dbReference type="Pfam" id="PF08240">
    <property type="entry name" value="ADH_N"/>
    <property type="match status" value="1"/>
</dbReference>
<dbReference type="GO" id="GO:0043957">
    <property type="term" value="F:acryloyl-CoA reductase (NADPH) activity"/>
    <property type="evidence" value="ECO:0007669"/>
    <property type="project" value="TreeGrafter"/>
</dbReference>
<dbReference type="PATRIC" id="fig|706587.4.peg.5480"/>
<dbReference type="CDD" id="cd05280">
    <property type="entry name" value="MDR_yhdh_yhfp"/>
    <property type="match status" value="1"/>
</dbReference>
<dbReference type="InterPro" id="IPR013149">
    <property type="entry name" value="ADH-like_C"/>
</dbReference>
<dbReference type="InterPro" id="IPR014188">
    <property type="entry name" value="Acrylyl-CoA_reductase_AcuI"/>
</dbReference>
<organism evidence="2 3">
    <name type="scientific">Desulfomonile tiedjei (strain ATCC 49306 / DSM 6799 / DCB-1)</name>
    <dbReference type="NCBI Taxonomy" id="706587"/>
    <lineage>
        <taxon>Bacteria</taxon>
        <taxon>Pseudomonadati</taxon>
        <taxon>Thermodesulfobacteriota</taxon>
        <taxon>Desulfomonilia</taxon>
        <taxon>Desulfomonilales</taxon>
        <taxon>Desulfomonilaceae</taxon>
        <taxon>Desulfomonile</taxon>
    </lineage>
</organism>
<dbReference type="InterPro" id="IPR051397">
    <property type="entry name" value="Zn-ADH-like_protein"/>
</dbReference>
<dbReference type="Proteomes" id="UP000006055">
    <property type="component" value="Chromosome"/>
</dbReference>
<dbReference type="KEGG" id="dti:Desti_4838"/>
<proteinExistence type="predicted"/>
<dbReference type="EMBL" id="CP003360">
    <property type="protein sequence ID" value="AFM27453.1"/>
    <property type="molecule type" value="Genomic_DNA"/>
</dbReference>
<dbReference type="PANTHER" id="PTHR43677">
    <property type="entry name" value="SHORT-CHAIN DEHYDROGENASE/REDUCTASE"/>
    <property type="match status" value="1"/>
</dbReference>
<dbReference type="InterPro" id="IPR036291">
    <property type="entry name" value="NAD(P)-bd_dom_sf"/>
</dbReference>
<dbReference type="SMART" id="SM00829">
    <property type="entry name" value="PKS_ER"/>
    <property type="match status" value="1"/>
</dbReference>
<dbReference type="HOGENOM" id="CLU_026673_26_3_7"/>
<dbReference type="OrthoDB" id="9782155at2"/>
<dbReference type="SUPFAM" id="SSF51735">
    <property type="entry name" value="NAD(P)-binding Rossmann-fold domains"/>
    <property type="match status" value="1"/>
</dbReference>
<dbReference type="SUPFAM" id="SSF50129">
    <property type="entry name" value="GroES-like"/>
    <property type="match status" value="1"/>
</dbReference>
<dbReference type="InterPro" id="IPR020843">
    <property type="entry name" value="ER"/>
</dbReference>
<dbReference type="Gene3D" id="3.90.180.10">
    <property type="entry name" value="Medium-chain alcohol dehydrogenases, catalytic domain"/>
    <property type="match status" value="1"/>
</dbReference>
<dbReference type="RefSeq" id="WP_014812560.1">
    <property type="nucleotide sequence ID" value="NC_018025.1"/>
</dbReference>
<reference evidence="3" key="1">
    <citation type="submission" date="2012-06" db="EMBL/GenBank/DDBJ databases">
        <title>Complete sequence of chromosome of Desulfomonile tiedjei DSM 6799.</title>
        <authorList>
            <person name="Lucas S."/>
            <person name="Copeland A."/>
            <person name="Lapidus A."/>
            <person name="Glavina del Rio T."/>
            <person name="Dalin E."/>
            <person name="Tice H."/>
            <person name="Bruce D."/>
            <person name="Goodwin L."/>
            <person name="Pitluck S."/>
            <person name="Peters L."/>
            <person name="Ovchinnikova G."/>
            <person name="Zeytun A."/>
            <person name="Lu M."/>
            <person name="Kyrpides N."/>
            <person name="Mavromatis K."/>
            <person name="Ivanova N."/>
            <person name="Brettin T."/>
            <person name="Detter J.C."/>
            <person name="Han C."/>
            <person name="Larimer F."/>
            <person name="Land M."/>
            <person name="Hauser L."/>
            <person name="Markowitz V."/>
            <person name="Cheng J.-F."/>
            <person name="Hugenholtz P."/>
            <person name="Woyke T."/>
            <person name="Wu D."/>
            <person name="Spring S."/>
            <person name="Schroeder M."/>
            <person name="Brambilla E."/>
            <person name="Klenk H.-P."/>
            <person name="Eisen J.A."/>
        </authorList>
    </citation>
    <scope>NUCLEOTIDE SEQUENCE [LARGE SCALE GENOMIC DNA]</scope>
    <source>
        <strain evidence="3">ATCC 49306 / DSM 6799 / DCB-1</strain>
    </source>
</reference>